<keyword evidence="4" id="KW-0808">Transferase</keyword>
<evidence type="ECO:0000313" key="5">
    <source>
        <dbReference type="Proteomes" id="UP000316759"/>
    </source>
</evidence>
<dbReference type="SMART" id="SM00252">
    <property type="entry name" value="SH2"/>
    <property type="match status" value="1"/>
</dbReference>
<name>A0A504YIM6_FASGI</name>
<dbReference type="SUPFAM" id="SSF55550">
    <property type="entry name" value="SH2 domain"/>
    <property type="match status" value="2"/>
</dbReference>
<dbReference type="Gene3D" id="3.30.505.10">
    <property type="entry name" value="SH2 domain"/>
    <property type="match status" value="2"/>
</dbReference>
<dbReference type="Pfam" id="PF00017">
    <property type="entry name" value="SH2"/>
    <property type="match status" value="1"/>
</dbReference>
<dbReference type="GO" id="GO:0016477">
    <property type="term" value="P:cell migration"/>
    <property type="evidence" value="ECO:0007669"/>
    <property type="project" value="TreeGrafter"/>
</dbReference>
<keyword evidence="1 2" id="KW-0727">SH2 domain</keyword>
<evidence type="ECO:0000256" key="2">
    <source>
        <dbReference type="PROSITE-ProRule" id="PRU00191"/>
    </source>
</evidence>
<dbReference type="PANTHER" id="PTHR19969:SF5">
    <property type="entry name" value="CRK-LIKE PROTEIN"/>
    <property type="match status" value="1"/>
</dbReference>
<dbReference type="OrthoDB" id="535945at2759"/>
<dbReference type="InterPro" id="IPR000980">
    <property type="entry name" value="SH2"/>
</dbReference>
<dbReference type="PANTHER" id="PTHR19969">
    <property type="entry name" value="SH2-SH3 ADAPTOR PROTEIN-RELATED"/>
    <property type="match status" value="1"/>
</dbReference>
<dbReference type="GO" id="GO:0035591">
    <property type="term" value="F:signaling adaptor activity"/>
    <property type="evidence" value="ECO:0007669"/>
    <property type="project" value="TreeGrafter"/>
</dbReference>
<dbReference type="GO" id="GO:0016301">
    <property type="term" value="F:kinase activity"/>
    <property type="evidence" value="ECO:0007669"/>
    <property type="project" value="UniProtKB-KW"/>
</dbReference>
<keyword evidence="5" id="KW-1185">Reference proteome</keyword>
<dbReference type="PROSITE" id="PS50001">
    <property type="entry name" value="SH2"/>
    <property type="match status" value="2"/>
</dbReference>
<feature type="domain" description="SH2" evidence="3">
    <location>
        <begin position="190"/>
        <end position="215"/>
    </location>
</feature>
<dbReference type="InterPro" id="IPR051184">
    <property type="entry name" value="Tyrosine-phos_adapter"/>
</dbReference>
<organism evidence="4 5">
    <name type="scientific">Fasciola gigantica</name>
    <name type="common">Giant liver fluke</name>
    <dbReference type="NCBI Taxonomy" id="46835"/>
    <lineage>
        <taxon>Eukaryota</taxon>
        <taxon>Metazoa</taxon>
        <taxon>Spiralia</taxon>
        <taxon>Lophotrochozoa</taxon>
        <taxon>Platyhelminthes</taxon>
        <taxon>Trematoda</taxon>
        <taxon>Digenea</taxon>
        <taxon>Plagiorchiida</taxon>
        <taxon>Echinostomata</taxon>
        <taxon>Echinostomatoidea</taxon>
        <taxon>Fasciolidae</taxon>
        <taxon>Fasciola</taxon>
    </lineage>
</organism>
<dbReference type="PRINTS" id="PR00401">
    <property type="entry name" value="SH2DOMAIN"/>
</dbReference>
<dbReference type="GO" id="GO:0007167">
    <property type="term" value="P:enzyme-linked receptor protein signaling pathway"/>
    <property type="evidence" value="ECO:0007669"/>
    <property type="project" value="TreeGrafter"/>
</dbReference>
<reference evidence="4 5" key="1">
    <citation type="submission" date="2019-04" db="EMBL/GenBank/DDBJ databases">
        <title>Annotation for the trematode Fasciola gigantica.</title>
        <authorList>
            <person name="Choi Y.-J."/>
        </authorList>
    </citation>
    <scope>NUCLEOTIDE SEQUENCE [LARGE SCALE GENOMIC DNA]</scope>
    <source>
        <strain evidence="4">Uganda_cow_1</strain>
    </source>
</reference>
<sequence length="215" mass="24632">MAKSHSVSPSRLQAEFTASTTFMLLPEAIPPESVLYFHGKVTREQAEQLLTAHKTTEGLFLLRESVNGNYVISICHMNRVHHYNVERQSDGYYKIKTGRRFVGPVELVRHHSEHLDGFLTLARTPLNIPDGCSPLVLQGVPMDELEQKLRLKAVEMGLKQGQSVNEALNGPMRAHLRHLVYKEFHTCQPWYHHTIRRREAEHRLAEDGNFEGSFL</sequence>
<dbReference type="GO" id="GO:0005737">
    <property type="term" value="C:cytoplasm"/>
    <property type="evidence" value="ECO:0007669"/>
    <property type="project" value="TreeGrafter"/>
</dbReference>
<dbReference type="STRING" id="46835.A0A504YIM6"/>
<evidence type="ECO:0000256" key="1">
    <source>
        <dbReference type="ARBA" id="ARBA00022999"/>
    </source>
</evidence>
<dbReference type="AlphaFoldDB" id="A0A504YIM6"/>
<proteinExistence type="predicted"/>
<gene>
    <name evidence="4" type="ORF">FGIG_05238</name>
</gene>
<accession>A0A504YIM6</accession>
<feature type="domain" description="SH2" evidence="3">
    <location>
        <begin position="36"/>
        <end position="126"/>
    </location>
</feature>
<comment type="caution">
    <text evidence="4">The sequence shown here is derived from an EMBL/GenBank/DDBJ whole genome shotgun (WGS) entry which is preliminary data.</text>
</comment>
<evidence type="ECO:0000313" key="4">
    <source>
        <dbReference type="EMBL" id="TPP57740.1"/>
    </source>
</evidence>
<dbReference type="Proteomes" id="UP000316759">
    <property type="component" value="Unassembled WGS sequence"/>
</dbReference>
<protein>
    <submittedName>
        <fullName evidence="4">Tyrosine-protein kinase</fullName>
    </submittedName>
</protein>
<dbReference type="GO" id="GO:0030971">
    <property type="term" value="F:receptor tyrosine kinase binding"/>
    <property type="evidence" value="ECO:0007669"/>
    <property type="project" value="TreeGrafter"/>
</dbReference>
<dbReference type="InterPro" id="IPR036860">
    <property type="entry name" value="SH2_dom_sf"/>
</dbReference>
<dbReference type="EMBL" id="SUNJ01012823">
    <property type="protein sequence ID" value="TPP57740.1"/>
    <property type="molecule type" value="Genomic_DNA"/>
</dbReference>
<keyword evidence="4" id="KW-0418">Kinase</keyword>
<evidence type="ECO:0000259" key="3">
    <source>
        <dbReference type="PROSITE" id="PS50001"/>
    </source>
</evidence>